<dbReference type="CDD" id="cd03215">
    <property type="entry name" value="ABC_Carb_Monos_II"/>
    <property type="match status" value="1"/>
</dbReference>
<accession>A0ABR9R8U6</accession>
<dbReference type="CDD" id="cd03216">
    <property type="entry name" value="ABC_Carb_Monos_I"/>
    <property type="match status" value="1"/>
</dbReference>
<reference evidence="4 5" key="1">
    <citation type="submission" date="2020-10" db="EMBL/GenBank/DDBJ databases">
        <title>ChiBAC.</title>
        <authorList>
            <person name="Zenner C."/>
            <person name="Hitch T.C.A."/>
            <person name="Clavel T."/>
        </authorList>
    </citation>
    <scope>NUCLEOTIDE SEQUENCE [LARGE SCALE GENOMIC DNA]</scope>
    <source>
        <strain evidence="4 5">DSM 107456</strain>
    </source>
</reference>
<dbReference type="EMBL" id="JADCKF010000001">
    <property type="protein sequence ID" value="MBE5054743.1"/>
    <property type="molecule type" value="Genomic_DNA"/>
</dbReference>
<sequence>MEHITKRFPGVTASADVSIGFARGEIHALLGENGAGKSTLMNMLYGLLKPDEGQITIDGQPVRINGPQDAIAHGIGMVHQHFMLIPKFTVLENVILGGKLDREPLLDTRAARKRILDLSAKTGLKVDPDARIHDLSVGDQQRVEIIKVLYKGVDVLIMDEPTAVLTPQETDELFQVLRNWIKEGNTVIFITHKMREVLEFCDRVSVLRDGHFIETVPVSQIDEERLAHMMVGREVELRLQKAPPKTGETVLEVKDLTVQAESGVPAVSNVSFTVRAGETVGIAGVDGNGQLELIEAIMGLTPSASGEICLNGKEITHCTPKEILERGVSNIPFSRQTEGLVLNFSVRDNFILKERWHAPYAKHGLLQNKVIDQTVRRMIQEYSIKANGPETRAGNMSGGNQQKIVASREMERPHDLLVACHPTHGLDIGAIEFIHRRILREREEGKAVLLVSTEMDELLALSDRILVLFKGQIMGEAPATPEAVQQIGLMMLGKKVQAGAC</sequence>
<evidence type="ECO:0000313" key="5">
    <source>
        <dbReference type="Proteomes" id="UP000806211"/>
    </source>
</evidence>
<evidence type="ECO:0000259" key="3">
    <source>
        <dbReference type="PROSITE" id="PS50893"/>
    </source>
</evidence>
<feature type="domain" description="ABC transporter" evidence="3">
    <location>
        <begin position="1"/>
        <end position="234"/>
    </location>
</feature>
<protein>
    <submittedName>
        <fullName evidence="4">ABC transporter ATP-binding protein</fullName>
    </submittedName>
</protein>
<evidence type="ECO:0000256" key="1">
    <source>
        <dbReference type="ARBA" id="ARBA00022741"/>
    </source>
</evidence>
<dbReference type="SMART" id="SM00382">
    <property type="entry name" value="AAA"/>
    <property type="match status" value="1"/>
</dbReference>
<evidence type="ECO:0000256" key="2">
    <source>
        <dbReference type="ARBA" id="ARBA00022840"/>
    </source>
</evidence>
<dbReference type="Proteomes" id="UP000806211">
    <property type="component" value="Unassembled WGS sequence"/>
</dbReference>
<keyword evidence="1" id="KW-0547">Nucleotide-binding</keyword>
<feature type="domain" description="ABC transporter" evidence="3">
    <location>
        <begin position="251"/>
        <end position="495"/>
    </location>
</feature>
<dbReference type="PROSITE" id="PS00211">
    <property type="entry name" value="ABC_TRANSPORTER_1"/>
    <property type="match status" value="1"/>
</dbReference>
<dbReference type="Gene3D" id="3.40.50.300">
    <property type="entry name" value="P-loop containing nucleotide triphosphate hydrolases"/>
    <property type="match status" value="2"/>
</dbReference>
<dbReference type="PANTHER" id="PTHR43790">
    <property type="entry name" value="CARBOHYDRATE TRANSPORT ATP-BINDING PROTEIN MG119-RELATED"/>
    <property type="match status" value="1"/>
</dbReference>
<gene>
    <name evidence="4" type="ORF">INF37_01825</name>
</gene>
<dbReference type="PROSITE" id="PS50893">
    <property type="entry name" value="ABC_TRANSPORTER_2"/>
    <property type="match status" value="2"/>
</dbReference>
<dbReference type="InterPro" id="IPR017871">
    <property type="entry name" value="ABC_transporter-like_CS"/>
</dbReference>
<dbReference type="GO" id="GO:0005524">
    <property type="term" value="F:ATP binding"/>
    <property type="evidence" value="ECO:0007669"/>
    <property type="project" value="UniProtKB-KW"/>
</dbReference>
<dbReference type="InterPro" id="IPR027417">
    <property type="entry name" value="P-loop_NTPase"/>
</dbReference>
<name>A0ABR9R8U6_9FIRM</name>
<dbReference type="InterPro" id="IPR050107">
    <property type="entry name" value="ABC_carbohydrate_import_ATPase"/>
</dbReference>
<dbReference type="InterPro" id="IPR003439">
    <property type="entry name" value="ABC_transporter-like_ATP-bd"/>
</dbReference>
<evidence type="ECO:0000313" key="4">
    <source>
        <dbReference type="EMBL" id="MBE5054743.1"/>
    </source>
</evidence>
<dbReference type="SUPFAM" id="SSF52540">
    <property type="entry name" value="P-loop containing nucleoside triphosphate hydrolases"/>
    <property type="match status" value="2"/>
</dbReference>
<dbReference type="InterPro" id="IPR003593">
    <property type="entry name" value="AAA+_ATPase"/>
</dbReference>
<keyword evidence="5" id="KW-1185">Reference proteome</keyword>
<organism evidence="4 5">
    <name type="scientific">Pseudoflavonifractor gallinarum</name>
    <dbReference type="NCBI Taxonomy" id="2779352"/>
    <lineage>
        <taxon>Bacteria</taxon>
        <taxon>Bacillati</taxon>
        <taxon>Bacillota</taxon>
        <taxon>Clostridia</taxon>
        <taxon>Eubacteriales</taxon>
        <taxon>Oscillospiraceae</taxon>
        <taxon>Pseudoflavonifractor</taxon>
    </lineage>
</organism>
<proteinExistence type="predicted"/>
<dbReference type="Pfam" id="PF00005">
    <property type="entry name" value="ABC_tran"/>
    <property type="match status" value="2"/>
</dbReference>
<dbReference type="PANTHER" id="PTHR43790:SF4">
    <property type="entry name" value="GUANOSINE IMPORT ATP-BINDING PROTEIN NUPO"/>
    <property type="match status" value="1"/>
</dbReference>
<comment type="caution">
    <text evidence="4">The sequence shown here is derived from an EMBL/GenBank/DDBJ whole genome shotgun (WGS) entry which is preliminary data.</text>
</comment>
<keyword evidence="2 4" id="KW-0067">ATP-binding</keyword>